<dbReference type="InterPro" id="IPR000477">
    <property type="entry name" value="RT_dom"/>
</dbReference>
<feature type="compositionally biased region" description="Basic and acidic residues" evidence="6">
    <location>
        <begin position="258"/>
        <end position="271"/>
    </location>
</feature>
<dbReference type="EMBL" id="JABDTM020023414">
    <property type="protein sequence ID" value="KAH0815213.1"/>
    <property type="molecule type" value="Genomic_DNA"/>
</dbReference>
<keyword evidence="2" id="KW-0540">Nuclease</keyword>
<feature type="compositionally biased region" description="Low complexity" evidence="6">
    <location>
        <begin position="29"/>
        <end position="40"/>
    </location>
</feature>
<feature type="compositionally biased region" description="Low complexity" evidence="6">
    <location>
        <begin position="641"/>
        <end position="650"/>
    </location>
</feature>
<dbReference type="Pfam" id="PF00078">
    <property type="entry name" value="RVT_1"/>
    <property type="match status" value="1"/>
</dbReference>
<feature type="region of interest" description="Disordered" evidence="6">
    <location>
        <begin position="515"/>
        <end position="651"/>
    </location>
</feature>
<dbReference type="Gene3D" id="3.30.70.270">
    <property type="match status" value="2"/>
</dbReference>
<reference evidence="8" key="1">
    <citation type="journal article" date="2020" name="J Insects Food Feed">
        <title>The yellow mealworm (Tenebrio molitor) genome: a resource for the emerging insects as food and feed industry.</title>
        <authorList>
            <person name="Eriksson T."/>
            <person name="Andere A."/>
            <person name="Kelstrup H."/>
            <person name="Emery V."/>
            <person name="Picard C."/>
        </authorList>
    </citation>
    <scope>NUCLEOTIDE SEQUENCE</scope>
    <source>
        <strain evidence="8">Stoneville</strain>
        <tissue evidence="8">Whole head</tissue>
    </source>
</reference>
<dbReference type="CDD" id="cd09274">
    <property type="entry name" value="RNase_HI_RT_Ty3"/>
    <property type="match status" value="1"/>
</dbReference>
<dbReference type="SUPFAM" id="SSF56672">
    <property type="entry name" value="DNA/RNA polymerases"/>
    <property type="match status" value="1"/>
</dbReference>
<dbReference type="InterPro" id="IPR041577">
    <property type="entry name" value="RT_RNaseH_2"/>
</dbReference>
<gene>
    <name evidence="8" type="ORF">GEV33_007578</name>
</gene>
<dbReference type="InterPro" id="IPR043128">
    <property type="entry name" value="Rev_trsase/Diguanyl_cyclase"/>
</dbReference>
<dbReference type="Gene3D" id="3.10.20.370">
    <property type="match status" value="1"/>
</dbReference>
<feature type="region of interest" description="Disordered" evidence="6">
    <location>
        <begin position="854"/>
        <end position="876"/>
    </location>
</feature>
<reference evidence="8" key="2">
    <citation type="submission" date="2021-08" db="EMBL/GenBank/DDBJ databases">
        <authorList>
            <person name="Eriksson T."/>
        </authorList>
    </citation>
    <scope>NUCLEOTIDE SEQUENCE</scope>
    <source>
        <strain evidence="8">Stoneville</strain>
        <tissue evidence="8">Whole head</tissue>
    </source>
</reference>
<evidence type="ECO:0000256" key="3">
    <source>
        <dbReference type="ARBA" id="ARBA00022759"/>
    </source>
</evidence>
<evidence type="ECO:0000256" key="1">
    <source>
        <dbReference type="ARBA" id="ARBA00022695"/>
    </source>
</evidence>
<dbReference type="InterPro" id="IPR050951">
    <property type="entry name" value="Retrovirus_Pol_polyprotein"/>
</dbReference>
<feature type="domain" description="Reverse transcriptase" evidence="7">
    <location>
        <begin position="959"/>
        <end position="1139"/>
    </location>
</feature>
<accession>A0A8J6LCX4</accession>
<feature type="compositionally biased region" description="Basic residues" evidence="6">
    <location>
        <begin position="375"/>
        <end position="386"/>
    </location>
</feature>
<dbReference type="Proteomes" id="UP000719412">
    <property type="component" value="Unassembled WGS sequence"/>
</dbReference>
<name>A0A8J6LCX4_TENMO</name>
<keyword evidence="1" id="KW-0548">Nucleotidyltransferase</keyword>
<sequence>MFILSGYNIDCAFRSPHLGRLHPANSQAFRPFPRPDSSPSETSFPVLSFSTAGTVNSDAGPSRTSKYKPLHQERSTGDKRNQPVHIPQALQRLLFVLGSPPPPSLALTADPWTYRNSAKLPRPCGVPTTAEKGTGARALPRPTERRQTPCDVTTGNDRHTATKVLSPVVYNLQSPFGQKILRAHIKDLKPYQMPEPPANFANICRMPNQRIPPPPNGLQSVRQQLNRRLAGQADLLQTARRAALKIRERFRRAPRNPQEGRTETRTTRDVRSTSAAPRPNPTSMDLTVRSQWRGPPPPPPRPSNEGPTSDTDLPPTATTSTWTPPCHLTWTTAAPAATTIVGITVLPTQANCQPEAPPVSTSEENRKHPPCPRGTHPRQPRRRRMRRAPTGEHVLRYVRPDGTPLAAGSTTANLAPTPPPPATRSQLQLLENTFSSFNFQEIVFDFSRNRPLFNFFKKPFLIFKKPFLIFRETAVSMTSPPQEAEIWPYLREEPRKVEDFSFKFHHPERTQFPVSRLNLEHCRRKEGAANRKARRRRKPRRSTPPHRKEEPSEGATLRDPPFPKKEGAEPTTSTASTESAPEPVFLPADNTRTLSRAPPPPQPRVAGRAQSQHGVAEATKGPPRTCRIHSASSPAPEPTSDSDSASDLADIPLPPFSSWPVPSHCEGIPAIPLSPFSSWPVPSHCEGTPALPLSPFSFWPEEPAASRSDRNDRDRKDDLAVFDFIVRVNEKCASLDLLHDALRRHAKLLFKGEALIWLKEEFLPIGCYDTARDKLLNYRQTAGQSIGMFLAKFHQLEGYLPRPLPFDEKMAAIRRNILPYYQDRLWDKEIVSPDELYRPCRRLDATRFNIDQHAATQRNAKTSTNRAEKVTPTPDDALSRTRDVFCPRFKSTRHDVRYCPSRPENRETDDLSSEQRSRLKSCVNVYFDSTRDSPLGCTDLISHKIVLLEDAKPLRARNYRSGVIERAESEWNSPYLMVPKKDGTYRFVIDFRGVNARSKRVCYPLPNISHILDSLGNVRYLSSLDIKSAYWEVPLEEASRPLTAFSVAGRGQFQFRRMPFGLHSAPGTFQALVDRLFTPDLEPYVFAYLDDIIVSTPDFETHLNILRVVFDKLKKAGLTLKESKCEFCKPELRYLGYVVNRQGLNVDLAKVSAVVDMPQPKGIRDVRRLIEKKTRFTWTPECERAFSEVKNALVNAPILSCPNYSYHFTLQCDASDVGIGAVLTQNIEGKEQVICYLSRALLPAEQRYSTTEKECLSVIYAIERLRCYLEDPLARVGRWVMGLQVFDFDIVHRKGKDNVVPDCLSRAVVPVQAQLDQLGVNSGSGDKWIDNLIQKISTNPLKYPNFRVREGHVFKKVKRRDGEADSD</sequence>
<evidence type="ECO:0000313" key="9">
    <source>
        <dbReference type="Proteomes" id="UP000719412"/>
    </source>
</evidence>
<feature type="region of interest" description="Disordered" evidence="6">
    <location>
        <begin position="123"/>
        <end position="158"/>
    </location>
</feature>
<dbReference type="FunFam" id="3.10.20.370:FF:000001">
    <property type="entry name" value="Retrovirus-related Pol polyprotein from transposon 17.6-like protein"/>
    <property type="match status" value="1"/>
</dbReference>
<keyword evidence="3" id="KW-0255">Endonuclease</keyword>
<dbReference type="GO" id="GO:0004519">
    <property type="term" value="F:endonuclease activity"/>
    <property type="evidence" value="ECO:0007669"/>
    <property type="project" value="UniProtKB-KW"/>
</dbReference>
<feature type="compositionally biased region" description="Low complexity" evidence="6">
    <location>
        <begin position="307"/>
        <end position="326"/>
    </location>
</feature>
<feature type="compositionally biased region" description="Polar residues" evidence="6">
    <location>
        <begin position="41"/>
        <end position="64"/>
    </location>
</feature>
<dbReference type="Gene3D" id="3.10.10.10">
    <property type="entry name" value="HIV Type 1 Reverse Transcriptase, subunit A, domain 1"/>
    <property type="match status" value="1"/>
</dbReference>
<dbReference type="Pfam" id="PF17919">
    <property type="entry name" value="RT_RNaseH_2"/>
    <property type="match status" value="1"/>
</dbReference>
<feature type="region of interest" description="Disordered" evidence="6">
    <location>
        <begin position="401"/>
        <end position="422"/>
    </location>
</feature>
<proteinExistence type="predicted"/>
<comment type="caution">
    <text evidence="8">The sequence shown here is derived from an EMBL/GenBank/DDBJ whole genome shotgun (WGS) entry which is preliminary data.</text>
</comment>
<protein>
    <recommendedName>
        <fullName evidence="7">Reverse transcriptase domain-containing protein</fullName>
    </recommendedName>
</protein>
<dbReference type="CDD" id="cd01647">
    <property type="entry name" value="RT_LTR"/>
    <property type="match status" value="1"/>
</dbReference>
<feature type="region of interest" description="Disordered" evidence="6">
    <location>
        <begin position="246"/>
        <end position="326"/>
    </location>
</feature>
<dbReference type="PANTHER" id="PTHR37984">
    <property type="entry name" value="PROTEIN CBG26694"/>
    <property type="match status" value="1"/>
</dbReference>
<keyword evidence="3" id="KW-0378">Hydrolase</keyword>
<feature type="compositionally biased region" description="Polar residues" evidence="6">
    <location>
        <begin position="281"/>
        <end position="290"/>
    </location>
</feature>
<dbReference type="InterPro" id="IPR043502">
    <property type="entry name" value="DNA/RNA_pol_sf"/>
</dbReference>
<keyword evidence="5" id="KW-0511">Multifunctional enzyme</keyword>
<feature type="compositionally biased region" description="Basic residues" evidence="6">
    <location>
        <begin position="531"/>
        <end position="545"/>
    </location>
</feature>
<keyword evidence="9" id="KW-1185">Reference proteome</keyword>
<evidence type="ECO:0000256" key="5">
    <source>
        <dbReference type="ARBA" id="ARBA00023268"/>
    </source>
</evidence>
<dbReference type="PROSITE" id="PS50878">
    <property type="entry name" value="RT_POL"/>
    <property type="match status" value="1"/>
</dbReference>
<feature type="compositionally biased region" description="Basic and acidic residues" evidence="6">
    <location>
        <begin position="70"/>
        <end position="81"/>
    </location>
</feature>
<feature type="compositionally biased region" description="Polar residues" evidence="6">
    <location>
        <begin position="854"/>
        <end position="865"/>
    </location>
</feature>
<evidence type="ECO:0000313" key="8">
    <source>
        <dbReference type="EMBL" id="KAH0815213.1"/>
    </source>
</evidence>
<evidence type="ECO:0000256" key="6">
    <source>
        <dbReference type="SAM" id="MobiDB-lite"/>
    </source>
</evidence>
<dbReference type="PANTHER" id="PTHR37984:SF5">
    <property type="entry name" value="PROTEIN NYNRIN-LIKE"/>
    <property type="match status" value="1"/>
</dbReference>
<feature type="compositionally biased region" description="Low complexity" evidence="6">
    <location>
        <begin position="569"/>
        <end position="583"/>
    </location>
</feature>
<evidence type="ECO:0000256" key="2">
    <source>
        <dbReference type="ARBA" id="ARBA00022722"/>
    </source>
</evidence>
<evidence type="ECO:0000256" key="4">
    <source>
        <dbReference type="ARBA" id="ARBA00022918"/>
    </source>
</evidence>
<organism evidence="8 9">
    <name type="scientific">Tenebrio molitor</name>
    <name type="common">Yellow mealworm beetle</name>
    <dbReference type="NCBI Taxonomy" id="7067"/>
    <lineage>
        <taxon>Eukaryota</taxon>
        <taxon>Metazoa</taxon>
        <taxon>Ecdysozoa</taxon>
        <taxon>Arthropoda</taxon>
        <taxon>Hexapoda</taxon>
        <taxon>Insecta</taxon>
        <taxon>Pterygota</taxon>
        <taxon>Neoptera</taxon>
        <taxon>Endopterygota</taxon>
        <taxon>Coleoptera</taxon>
        <taxon>Polyphaga</taxon>
        <taxon>Cucujiformia</taxon>
        <taxon>Tenebrionidae</taxon>
        <taxon>Tenebrio</taxon>
    </lineage>
</organism>
<keyword evidence="4" id="KW-0695">RNA-directed DNA polymerase</keyword>
<feature type="region of interest" description="Disordered" evidence="6">
    <location>
        <begin position="352"/>
        <end position="386"/>
    </location>
</feature>
<evidence type="ECO:0000259" key="7">
    <source>
        <dbReference type="PROSITE" id="PS50878"/>
    </source>
</evidence>
<feature type="compositionally biased region" description="Basic and acidic residues" evidence="6">
    <location>
        <begin position="518"/>
        <end position="529"/>
    </location>
</feature>
<dbReference type="GO" id="GO:0003964">
    <property type="term" value="F:RNA-directed DNA polymerase activity"/>
    <property type="evidence" value="ECO:0007669"/>
    <property type="project" value="UniProtKB-KW"/>
</dbReference>
<feature type="region of interest" description="Disordered" evidence="6">
    <location>
        <begin position="23"/>
        <end position="83"/>
    </location>
</feature>
<keyword evidence="1" id="KW-0808">Transferase</keyword>